<name>A0AAJ2VRG4_9ENTR</name>
<dbReference type="Proteomes" id="UP001282336">
    <property type="component" value="Unassembled WGS sequence"/>
</dbReference>
<protein>
    <submittedName>
        <fullName evidence="1">Uncharacterized protein</fullName>
    </submittedName>
</protein>
<gene>
    <name evidence="2" type="ORF">SIK69_04015</name>
    <name evidence="1" type="ORF">SIL20_00440</name>
</gene>
<dbReference type="Proteomes" id="UP001275664">
    <property type="component" value="Unassembled WGS sequence"/>
</dbReference>
<dbReference type="EMBL" id="JAWXRD010000002">
    <property type="protein sequence ID" value="MDX6039363.1"/>
    <property type="molecule type" value="Genomic_DNA"/>
</dbReference>
<evidence type="ECO:0000313" key="2">
    <source>
        <dbReference type="EMBL" id="MDX6039363.1"/>
    </source>
</evidence>
<proteinExistence type="predicted"/>
<dbReference type="RefSeq" id="WP_319626612.1">
    <property type="nucleotide sequence ID" value="NZ_JAWXRB010000001.1"/>
</dbReference>
<comment type="caution">
    <text evidence="1">The sequence shown here is derived from an EMBL/GenBank/DDBJ whole genome shotgun (WGS) entry which is preliminary data.</text>
</comment>
<dbReference type="AlphaFoldDB" id="A0AAJ2VRG4"/>
<evidence type="ECO:0000313" key="1">
    <source>
        <dbReference type="EMBL" id="MDX6029981.1"/>
    </source>
</evidence>
<sequence length="65" mass="7497">MNTTQRMGLTEEQSANSFSEDELSMLCFGNTKQENAYRELLAYRKRDTLNKITQSRHLQAVILTA</sequence>
<organism evidence="1 4">
    <name type="scientific">Scandinavium lactucae</name>
    <dbReference type="NCBI Taxonomy" id="3095028"/>
    <lineage>
        <taxon>Bacteria</taxon>
        <taxon>Pseudomonadati</taxon>
        <taxon>Pseudomonadota</taxon>
        <taxon>Gammaproteobacteria</taxon>
        <taxon>Enterobacterales</taxon>
        <taxon>Enterobacteriaceae</taxon>
        <taxon>Scandinavium</taxon>
    </lineage>
</organism>
<accession>A0AAJ2VRG4</accession>
<dbReference type="EMBL" id="JAWXRC010000017">
    <property type="protein sequence ID" value="MDX6029981.1"/>
    <property type="molecule type" value="Genomic_DNA"/>
</dbReference>
<reference evidence="1 3" key="1">
    <citation type="submission" date="2023-11" db="EMBL/GenBank/DDBJ databases">
        <title>Scandinavium wanjuensis sp. nov., isolated from lettuce South Korea.</title>
        <authorList>
            <person name="Park J."/>
            <person name="Park S."/>
            <person name="Oh K.K."/>
            <person name="Cho G.S."/>
            <person name="Franz C.M.A.P."/>
        </authorList>
    </citation>
    <scope>NUCLEOTIDE SEQUENCE</scope>
    <source>
        <strain evidence="1">V105_12</strain>
        <strain evidence="2 3">V105_6</strain>
    </source>
</reference>
<keyword evidence="3" id="KW-1185">Reference proteome</keyword>
<evidence type="ECO:0000313" key="3">
    <source>
        <dbReference type="Proteomes" id="UP001275664"/>
    </source>
</evidence>
<evidence type="ECO:0000313" key="4">
    <source>
        <dbReference type="Proteomes" id="UP001282336"/>
    </source>
</evidence>